<dbReference type="GO" id="GO:0003677">
    <property type="term" value="F:DNA binding"/>
    <property type="evidence" value="ECO:0007669"/>
    <property type="project" value="UniProtKB-KW"/>
</dbReference>
<keyword evidence="1" id="KW-0238">DNA-binding</keyword>
<proteinExistence type="predicted"/>
<evidence type="ECO:0000313" key="1">
    <source>
        <dbReference type="EMBL" id="MBB4937143.1"/>
    </source>
</evidence>
<dbReference type="AlphaFoldDB" id="A0A7W7RS27"/>
<dbReference type="SUPFAM" id="SSF82607">
    <property type="entry name" value="YbaB-like"/>
    <property type="match status" value="1"/>
</dbReference>
<dbReference type="Proteomes" id="UP000534286">
    <property type="component" value="Unassembled WGS sequence"/>
</dbReference>
<keyword evidence="2" id="KW-1185">Reference proteome</keyword>
<gene>
    <name evidence="1" type="ORF">FHR32_001448</name>
</gene>
<organism evidence="1 2">
    <name type="scientific">Streptosporangium album</name>
    <dbReference type="NCBI Taxonomy" id="47479"/>
    <lineage>
        <taxon>Bacteria</taxon>
        <taxon>Bacillati</taxon>
        <taxon>Actinomycetota</taxon>
        <taxon>Actinomycetes</taxon>
        <taxon>Streptosporangiales</taxon>
        <taxon>Streptosporangiaceae</taxon>
        <taxon>Streptosporangium</taxon>
    </lineage>
</organism>
<name>A0A7W7RS27_9ACTN</name>
<dbReference type="Pfam" id="PF02575">
    <property type="entry name" value="YbaB_DNA_bd"/>
    <property type="match status" value="1"/>
</dbReference>
<protein>
    <submittedName>
        <fullName evidence="1">DNA-binding protein YbaB</fullName>
    </submittedName>
</protein>
<dbReference type="Gene3D" id="3.30.1310.10">
    <property type="entry name" value="Nucleoid-associated protein YbaB-like domain"/>
    <property type="match status" value="1"/>
</dbReference>
<dbReference type="EMBL" id="JACHJU010000001">
    <property type="protein sequence ID" value="MBB4937143.1"/>
    <property type="molecule type" value="Genomic_DNA"/>
</dbReference>
<reference evidence="1 2" key="1">
    <citation type="submission" date="2020-08" db="EMBL/GenBank/DDBJ databases">
        <title>Sequencing the genomes of 1000 actinobacteria strains.</title>
        <authorList>
            <person name="Klenk H.-P."/>
        </authorList>
    </citation>
    <scope>NUCLEOTIDE SEQUENCE [LARGE SCALE GENOMIC DNA]</scope>
    <source>
        <strain evidence="1 2">DSM 43023</strain>
    </source>
</reference>
<comment type="caution">
    <text evidence="1">The sequence shown here is derived from an EMBL/GenBank/DDBJ whole genome shotgun (WGS) entry which is preliminary data.</text>
</comment>
<accession>A0A7W7RS27</accession>
<evidence type="ECO:0000313" key="2">
    <source>
        <dbReference type="Proteomes" id="UP000534286"/>
    </source>
</evidence>
<sequence length="144" mass="15804">MESNDPEFRLDDLDHVVRDSERSLRDLTAAMAGLGEITGSGESRSGLVSARVGADGRVTGVTIASRGMRLDSDALSREVVEAVQAAQDAHGRQARELAAPPLGGEDAIQTVQREFEGLQQSFAAEMGERIARWERMKDRDHWER</sequence>
<dbReference type="RefSeq" id="WP_184753561.1">
    <property type="nucleotide sequence ID" value="NZ_BAABEK010000047.1"/>
</dbReference>
<dbReference type="InterPro" id="IPR004401">
    <property type="entry name" value="YbaB/EbfC"/>
</dbReference>
<dbReference type="InterPro" id="IPR036894">
    <property type="entry name" value="YbaB-like_sf"/>
</dbReference>